<protein>
    <submittedName>
        <fullName evidence="4">Uncharacterized protein</fullName>
    </submittedName>
</protein>
<evidence type="ECO:0000256" key="2">
    <source>
        <dbReference type="SAM" id="Phobius"/>
    </source>
</evidence>
<organism evidence="4">
    <name type="scientific">Darwinula stevensoni</name>
    <dbReference type="NCBI Taxonomy" id="69355"/>
    <lineage>
        <taxon>Eukaryota</taxon>
        <taxon>Metazoa</taxon>
        <taxon>Ecdysozoa</taxon>
        <taxon>Arthropoda</taxon>
        <taxon>Crustacea</taxon>
        <taxon>Oligostraca</taxon>
        <taxon>Ostracoda</taxon>
        <taxon>Podocopa</taxon>
        <taxon>Podocopida</taxon>
        <taxon>Darwinulocopina</taxon>
        <taxon>Darwinuloidea</taxon>
        <taxon>Darwinulidae</taxon>
        <taxon>Darwinula</taxon>
    </lineage>
</organism>
<dbReference type="EMBL" id="CAJPEV010002166">
    <property type="protein sequence ID" value="CAG0895945.1"/>
    <property type="molecule type" value="Genomic_DNA"/>
</dbReference>
<reference evidence="4" key="1">
    <citation type="submission" date="2020-11" db="EMBL/GenBank/DDBJ databases">
        <authorList>
            <person name="Tran Van P."/>
        </authorList>
    </citation>
    <scope>NUCLEOTIDE SEQUENCE</scope>
</reference>
<evidence type="ECO:0000256" key="1">
    <source>
        <dbReference type="SAM" id="MobiDB-lite"/>
    </source>
</evidence>
<keyword evidence="2" id="KW-0472">Membrane</keyword>
<dbReference type="AlphaFoldDB" id="A0A7R9A6X6"/>
<dbReference type="Proteomes" id="UP000677054">
    <property type="component" value="Unassembled WGS sequence"/>
</dbReference>
<proteinExistence type="predicted"/>
<dbReference type="EMBL" id="LR901683">
    <property type="protein sequence ID" value="CAD7249177.1"/>
    <property type="molecule type" value="Genomic_DNA"/>
</dbReference>
<feature type="signal peptide" evidence="3">
    <location>
        <begin position="1"/>
        <end position="23"/>
    </location>
</feature>
<feature type="region of interest" description="Disordered" evidence="1">
    <location>
        <begin position="26"/>
        <end position="88"/>
    </location>
</feature>
<feature type="compositionally biased region" description="Low complexity" evidence="1">
    <location>
        <begin position="39"/>
        <end position="87"/>
    </location>
</feature>
<evidence type="ECO:0000256" key="3">
    <source>
        <dbReference type="SAM" id="SignalP"/>
    </source>
</evidence>
<name>A0A7R9A6X6_9CRUS</name>
<evidence type="ECO:0000313" key="4">
    <source>
        <dbReference type="EMBL" id="CAD7249177.1"/>
    </source>
</evidence>
<gene>
    <name evidence="4" type="ORF">DSTB1V02_LOCUS8976</name>
</gene>
<accession>A0A7R9A6X6</accession>
<feature type="transmembrane region" description="Helical" evidence="2">
    <location>
        <begin position="231"/>
        <end position="253"/>
    </location>
</feature>
<evidence type="ECO:0000313" key="5">
    <source>
        <dbReference type="Proteomes" id="UP000677054"/>
    </source>
</evidence>
<keyword evidence="5" id="KW-1185">Reference proteome</keyword>
<sequence length="268" mass="28041">MAHKTLHLALLFLASALLSPVSANDVVQAPGPSEDPEKPTGTTPTVTDTTPTVTDRTPTANGTTPTTAGTTPTTAGTTPTTAGTTPTKVAGNANIVQLPIRGFHIVNIPWRNGLATIGSPEFDGLCAKIDTGMAAALAGTSERAFYLRTVCLSNRKGNDAWPIVSDFNLEFARGVNLSAVRDDMDGNTGIPEGIYVVGDVRTDLPPSGRLKANATEPPVIVKVISGREARLFANVTVPSIAALALFLLVILCCTAHPEKYCCKAFDMK</sequence>
<keyword evidence="2" id="KW-0812">Transmembrane</keyword>
<keyword evidence="2" id="KW-1133">Transmembrane helix</keyword>
<feature type="chain" id="PRO_5036209676" evidence="3">
    <location>
        <begin position="24"/>
        <end position="268"/>
    </location>
</feature>
<keyword evidence="3" id="KW-0732">Signal</keyword>